<comment type="similarity">
    <text evidence="1">Belongs to the MreC family.</text>
</comment>
<feature type="domain" description="Rod shape-determining protein MreC beta-barrel core" evidence="6">
    <location>
        <begin position="114"/>
        <end position="257"/>
    </location>
</feature>
<dbReference type="Gene3D" id="2.40.10.350">
    <property type="entry name" value="Rod shape-determining protein MreC, domain 2"/>
    <property type="match status" value="1"/>
</dbReference>
<dbReference type="GO" id="GO:0008360">
    <property type="term" value="P:regulation of cell shape"/>
    <property type="evidence" value="ECO:0007669"/>
    <property type="project" value="UniProtKB-KW"/>
</dbReference>
<dbReference type="EMBL" id="VMFD01000063">
    <property type="protein sequence ID" value="TSC65145.1"/>
    <property type="molecule type" value="Genomic_DNA"/>
</dbReference>
<dbReference type="PANTHER" id="PTHR34138">
    <property type="entry name" value="CELL SHAPE-DETERMINING PROTEIN MREC"/>
    <property type="match status" value="1"/>
</dbReference>
<evidence type="ECO:0000256" key="5">
    <source>
        <dbReference type="SAM" id="Coils"/>
    </source>
</evidence>
<evidence type="ECO:0000256" key="3">
    <source>
        <dbReference type="ARBA" id="ARBA00022960"/>
    </source>
</evidence>
<gene>
    <name evidence="7" type="ORF">CEO22_595</name>
</gene>
<evidence type="ECO:0000259" key="6">
    <source>
        <dbReference type="Pfam" id="PF04085"/>
    </source>
</evidence>
<keyword evidence="3" id="KW-0133">Cell shape</keyword>
<feature type="coiled-coil region" evidence="5">
    <location>
        <begin position="61"/>
        <end position="105"/>
    </location>
</feature>
<dbReference type="Proteomes" id="UP000316253">
    <property type="component" value="Unassembled WGS sequence"/>
</dbReference>
<comment type="caution">
    <text evidence="7">The sequence shown here is derived from an EMBL/GenBank/DDBJ whole genome shotgun (WGS) entry which is preliminary data.</text>
</comment>
<evidence type="ECO:0000313" key="7">
    <source>
        <dbReference type="EMBL" id="TSC65145.1"/>
    </source>
</evidence>
<organism evidence="7 8">
    <name type="scientific">Candidatus Berkelbacteria bacterium Gr01-1014_85</name>
    <dbReference type="NCBI Taxonomy" id="2017150"/>
    <lineage>
        <taxon>Bacteria</taxon>
        <taxon>Candidatus Berkelbacteria</taxon>
    </lineage>
</organism>
<dbReference type="Gene3D" id="2.40.10.340">
    <property type="entry name" value="Rod shape-determining protein MreC, domain 1"/>
    <property type="match status" value="1"/>
</dbReference>
<sequence>MRQVARYLYLTFALMVLLSLAIPISRQALGLGFGQIVTQLTDQPSRATKQKFNWLAILKELRTLANQNQALIQTNQELLAEVARLKEVDHQNQALRSELNFAKTQTEAALLASVIGRGSQGLSRDLIVNKGTRDGVATGQAVIAQGWLIGLVKTSSLDRSSIRLLDDPRSLVPVVSQDSRSNGLLRGGFSGLTLTDVLPDADLKIDETLVTSALPDNVRAGIPVGKVKSVQSEPGQIDKQAIIGSPIEIGRLELVFIERAKS</sequence>
<dbReference type="PANTHER" id="PTHR34138:SF1">
    <property type="entry name" value="CELL SHAPE-DETERMINING PROTEIN MREC"/>
    <property type="match status" value="1"/>
</dbReference>
<dbReference type="InterPro" id="IPR055342">
    <property type="entry name" value="MreC_beta-barrel_core"/>
</dbReference>
<evidence type="ECO:0000313" key="8">
    <source>
        <dbReference type="Proteomes" id="UP000316253"/>
    </source>
</evidence>
<dbReference type="InterPro" id="IPR042175">
    <property type="entry name" value="Cell/Rod_MreC_2"/>
</dbReference>
<dbReference type="GO" id="GO:0005886">
    <property type="term" value="C:plasma membrane"/>
    <property type="evidence" value="ECO:0007669"/>
    <property type="project" value="TreeGrafter"/>
</dbReference>
<dbReference type="AlphaFoldDB" id="A0A554J9U6"/>
<dbReference type="InterPro" id="IPR007221">
    <property type="entry name" value="MreC"/>
</dbReference>
<accession>A0A554J9U6</accession>
<dbReference type="PIRSF" id="PIRSF038471">
    <property type="entry name" value="MreC"/>
    <property type="match status" value="1"/>
</dbReference>
<protein>
    <recommendedName>
        <fullName evidence="2">Cell shape-determining protein MreC</fullName>
    </recommendedName>
    <alternativeName>
        <fullName evidence="4">Cell shape protein MreC</fullName>
    </alternativeName>
</protein>
<proteinExistence type="inferred from homology"/>
<evidence type="ECO:0000256" key="2">
    <source>
        <dbReference type="ARBA" id="ARBA00013855"/>
    </source>
</evidence>
<name>A0A554J9U6_9BACT</name>
<dbReference type="Pfam" id="PF04085">
    <property type="entry name" value="MreC"/>
    <property type="match status" value="1"/>
</dbReference>
<evidence type="ECO:0000256" key="1">
    <source>
        <dbReference type="ARBA" id="ARBA00009369"/>
    </source>
</evidence>
<keyword evidence="5" id="KW-0175">Coiled coil</keyword>
<dbReference type="InterPro" id="IPR042177">
    <property type="entry name" value="Cell/Rod_1"/>
</dbReference>
<evidence type="ECO:0000256" key="4">
    <source>
        <dbReference type="ARBA" id="ARBA00032089"/>
    </source>
</evidence>
<reference evidence="7 8" key="1">
    <citation type="submission" date="2017-08" db="EMBL/GenBank/DDBJ databases">
        <title>Mechanisms for carbon and nitrogen cycling indicate functional differentiation within the Candidate Phyla Radiation.</title>
        <authorList>
            <person name="Danczak R.E."/>
            <person name="Johnston M.D."/>
            <person name="Kenah C."/>
            <person name="Slattery M."/>
            <person name="Wrighton K.C."/>
            <person name="Wilkins M.J."/>
        </authorList>
    </citation>
    <scope>NUCLEOTIDE SEQUENCE [LARGE SCALE GENOMIC DNA]</scope>
    <source>
        <strain evidence="7">Gr01-1014_85</strain>
    </source>
</reference>